<feature type="domain" description="Potassium channel" evidence="12">
    <location>
        <begin position="33"/>
        <end position="100"/>
    </location>
</feature>
<feature type="transmembrane region" description="Helical" evidence="11">
    <location>
        <begin position="29"/>
        <end position="47"/>
    </location>
</feature>
<name>A0A7Y9RR85_9ACTN</name>
<dbReference type="Proteomes" id="UP000544110">
    <property type="component" value="Unassembled WGS sequence"/>
</dbReference>
<reference evidence="13 14" key="1">
    <citation type="submission" date="2020-07" db="EMBL/GenBank/DDBJ databases">
        <title>Sequencing the genomes of 1000 actinobacteria strains.</title>
        <authorList>
            <person name="Klenk H.-P."/>
        </authorList>
    </citation>
    <scope>NUCLEOTIDE SEQUENCE [LARGE SCALE GENOMIC DNA]</scope>
    <source>
        <strain evidence="13 14">DSM 24552</strain>
    </source>
</reference>
<dbReference type="Gene3D" id="1.10.287.70">
    <property type="match status" value="1"/>
</dbReference>
<evidence type="ECO:0000313" key="14">
    <source>
        <dbReference type="Proteomes" id="UP000544110"/>
    </source>
</evidence>
<evidence type="ECO:0000256" key="3">
    <source>
        <dbReference type="ARBA" id="ARBA00022538"/>
    </source>
</evidence>
<dbReference type="AlphaFoldDB" id="A0A7Y9RR85"/>
<organism evidence="13 14">
    <name type="scientific">Nocardioides perillae</name>
    <dbReference type="NCBI Taxonomy" id="1119534"/>
    <lineage>
        <taxon>Bacteria</taxon>
        <taxon>Bacillati</taxon>
        <taxon>Actinomycetota</taxon>
        <taxon>Actinomycetes</taxon>
        <taxon>Propionibacteriales</taxon>
        <taxon>Nocardioidaceae</taxon>
        <taxon>Nocardioides</taxon>
    </lineage>
</organism>
<dbReference type="PANTHER" id="PTHR10027">
    <property type="entry name" value="CALCIUM-ACTIVATED POTASSIUM CHANNEL ALPHA CHAIN"/>
    <property type="match status" value="1"/>
</dbReference>
<keyword evidence="7 11" id="KW-1133">Transmembrane helix</keyword>
<keyword evidence="2" id="KW-0813">Transport</keyword>
<evidence type="ECO:0000256" key="11">
    <source>
        <dbReference type="SAM" id="Phobius"/>
    </source>
</evidence>
<keyword evidence="4 11" id="KW-0812">Transmembrane</keyword>
<keyword evidence="9 11" id="KW-0472">Membrane</keyword>
<keyword evidence="3" id="KW-0633">Potassium transport</keyword>
<evidence type="ECO:0000256" key="4">
    <source>
        <dbReference type="ARBA" id="ARBA00022692"/>
    </source>
</evidence>
<comment type="subcellular location">
    <subcellularLocation>
        <location evidence="1">Membrane</location>
        <topology evidence="1">Multi-pass membrane protein</topology>
    </subcellularLocation>
</comment>
<evidence type="ECO:0000256" key="7">
    <source>
        <dbReference type="ARBA" id="ARBA00022989"/>
    </source>
</evidence>
<dbReference type="InterPro" id="IPR047871">
    <property type="entry name" value="K_chnl_Slo-like"/>
</dbReference>
<evidence type="ECO:0000256" key="5">
    <source>
        <dbReference type="ARBA" id="ARBA00022826"/>
    </source>
</evidence>
<keyword evidence="6" id="KW-0630">Potassium</keyword>
<keyword evidence="14" id="KW-1185">Reference proteome</keyword>
<proteinExistence type="predicted"/>
<evidence type="ECO:0000256" key="8">
    <source>
        <dbReference type="ARBA" id="ARBA00023065"/>
    </source>
</evidence>
<sequence>MTARDGRAPAAHRWVAQPTKGLVNAPWRLVVAILAVWVACSAAYALLEDKGFVESLWWGVVTGSTVGYGDQYPATTAGRVVAVVLIVSALVLVPIAIGHVIAGFVVDRNAFTHDEQVALADTVGGLHERVERLEHLLLASLGEQHGRDWVARQVAEWRALDEASHDRHEQMLDTFRDHER</sequence>
<dbReference type="PANTHER" id="PTHR10027:SF10">
    <property type="entry name" value="SLOWPOKE 2, ISOFORM D"/>
    <property type="match status" value="1"/>
</dbReference>
<dbReference type="Pfam" id="PF07885">
    <property type="entry name" value="Ion_trans_2"/>
    <property type="match status" value="1"/>
</dbReference>
<dbReference type="EMBL" id="JACCAC010000001">
    <property type="protein sequence ID" value="NYG54850.1"/>
    <property type="molecule type" value="Genomic_DNA"/>
</dbReference>
<feature type="transmembrane region" description="Helical" evidence="11">
    <location>
        <begin position="80"/>
        <end position="106"/>
    </location>
</feature>
<keyword evidence="8" id="KW-0406">Ion transport</keyword>
<evidence type="ECO:0000256" key="10">
    <source>
        <dbReference type="ARBA" id="ARBA00023303"/>
    </source>
</evidence>
<dbReference type="SUPFAM" id="SSF81324">
    <property type="entry name" value="Voltage-gated potassium channels"/>
    <property type="match status" value="1"/>
</dbReference>
<evidence type="ECO:0000256" key="2">
    <source>
        <dbReference type="ARBA" id="ARBA00022448"/>
    </source>
</evidence>
<keyword evidence="10" id="KW-0407">Ion channel</keyword>
<protein>
    <recommendedName>
        <fullName evidence="12">Potassium channel domain-containing protein</fullName>
    </recommendedName>
</protein>
<evidence type="ECO:0000259" key="12">
    <source>
        <dbReference type="Pfam" id="PF07885"/>
    </source>
</evidence>
<dbReference type="GO" id="GO:0016020">
    <property type="term" value="C:membrane"/>
    <property type="evidence" value="ECO:0007669"/>
    <property type="project" value="UniProtKB-SubCell"/>
</dbReference>
<keyword evidence="5" id="KW-0631">Potassium channel</keyword>
<dbReference type="RefSeq" id="WP_218848741.1">
    <property type="nucleotide sequence ID" value="NZ_JACCAC010000001.1"/>
</dbReference>
<evidence type="ECO:0000256" key="6">
    <source>
        <dbReference type="ARBA" id="ARBA00022958"/>
    </source>
</evidence>
<gene>
    <name evidence="13" type="ORF">BJ989_001154</name>
</gene>
<dbReference type="GO" id="GO:0005267">
    <property type="term" value="F:potassium channel activity"/>
    <property type="evidence" value="ECO:0007669"/>
    <property type="project" value="UniProtKB-KW"/>
</dbReference>
<dbReference type="InterPro" id="IPR013099">
    <property type="entry name" value="K_chnl_dom"/>
</dbReference>
<evidence type="ECO:0000256" key="1">
    <source>
        <dbReference type="ARBA" id="ARBA00004141"/>
    </source>
</evidence>
<evidence type="ECO:0000256" key="9">
    <source>
        <dbReference type="ARBA" id="ARBA00023136"/>
    </source>
</evidence>
<comment type="caution">
    <text evidence="13">The sequence shown here is derived from an EMBL/GenBank/DDBJ whole genome shotgun (WGS) entry which is preliminary data.</text>
</comment>
<accession>A0A7Y9RR85</accession>
<evidence type="ECO:0000313" key="13">
    <source>
        <dbReference type="EMBL" id="NYG54850.1"/>
    </source>
</evidence>
<dbReference type="PRINTS" id="PR00169">
    <property type="entry name" value="KCHANNEL"/>
</dbReference>